<dbReference type="Gene3D" id="1.10.1740.10">
    <property type="match status" value="1"/>
</dbReference>
<dbReference type="InterPro" id="IPR036388">
    <property type="entry name" value="WH-like_DNA-bd_sf"/>
</dbReference>
<organism evidence="4 5">
    <name type="scientific">Sporosarcina contaminans</name>
    <dbReference type="NCBI Taxonomy" id="633403"/>
    <lineage>
        <taxon>Bacteria</taxon>
        <taxon>Bacillati</taxon>
        <taxon>Bacillota</taxon>
        <taxon>Bacilli</taxon>
        <taxon>Bacillales</taxon>
        <taxon>Caryophanaceae</taxon>
        <taxon>Sporosarcina</taxon>
    </lineage>
</organism>
<accession>A0ABW3TX72</accession>
<dbReference type="SUPFAM" id="SSF88946">
    <property type="entry name" value="Sigma2 domain of RNA polymerase sigma factors"/>
    <property type="match status" value="1"/>
</dbReference>
<dbReference type="InterPro" id="IPR052704">
    <property type="entry name" value="ECF_Sigma-70_Domain"/>
</dbReference>
<comment type="caution">
    <text evidence="4">The sequence shown here is derived from an EMBL/GenBank/DDBJ whole genome shotgun (WGS) entry which is preliminary data.</text>
</comment>
<gene>
    <name evidence="4" type="primary">sigJ</name>
    <name evidence="4" type="ORF">ACFQ38_09525</name>
</gene>
<dbReference type="InterPro" id="IPR032710">
    <property type="entry name" value="NTF2-like_dom_sf"/>
</dbReference>
<dbReference type="InterPro" id="IPR007627">
    <property type="entry name" value="RNA_pol_sigma70_r2"/>
</dbReference>
<dbReference type="NCBIfam" id="NF007214">
    <property type="entry name" value="PRK09636.1"/>
    <property type="match status" value="1"/>
</dbReference>
<feature type="domain" description="RNA polymerase sigma factor 70 region 4 type 2" evidence="3">
    <location>
        <begin position="113"/>
        <end position="159"/>
    </location>
</feature>
<dbReference type="Proteomes" id="UP001597231">
    <property type="component" value="Unassembled WGS sequence"/>
</dbReference>
<evidence type="ECO:0000313" key="4">
    <source>
        <dbReference type="EMBL" id="MFD1205340.1"/>
    </source>
</evidence>
<dbReference type="InterPro" id="IPR013249">
    <property type="entry name" value="RNA_pol_sigma70_r4_t2"/>
</dbReference>
<dbReference type="EMBL" id="JBHTLT010000044">
    <property type="protein sequence ID" value="MFD1205340.1"/>
    <property type="molecule type" value="Genomic_DNA"/>
</dbReference>
<dbReference type="InterPro" id="IPR013324">
    <property type="entry name" value="RNA_pol_sigma_r3/r4-like"/>
</dbReference>
<dbReference type="Gene3D" id="1.10.10.10">
    <property type="entry name" value="Winged helix-like DNA-binding domain superfamily/Winged helix DNA-binding domain"/>
    <property type="match status" value="1"/>
</dbReference>
<dbReference type="Pfam" id="PF04542">
    <property type="entry name" value="Sigma70_r2"/>
    <property type="match status" value="1"/>
</dbReference>
<evidence type="ECO:0000313" key="5">
    <source>
        <dbReference type="Proteomes" id="UP001597231"/>
    </source>
</evidence>
<dbReference type="RefSeq" id="WP_381480518.1">
    <property type="nucleotide sequence ID" value="NZ_JBHTLT010000044.1"/>
</dbReference>
<dbReference type="NCBIfam" id="TIGR02937">
    <property type="entry name" value="sigma70-ECF"/>
    <property type="match status" value="1"/>
</dbReference>
<dbReference type="InterPro" id="IPR014284">
    <property type="entry name" value="RNA_pol_sigma-70_dom"/>
</dbReference>
<sequence>MRHDEIENYYIQYRRLLFTLAYQLTGSAVDAEDVVHDVFLKLHDVKLECLVEPKAYLCKMATNRSLDVLKSANRKREQYVGHWLPEPIRLSDDELVESVIQNDLLSYAMMIVLEKLTPIERAAFVLHEGLSFNYSVIAKIIGKSEVNCRQLVSRVRRKIGVHANGPIHEEAIDRKWIERFLSVLEQGDMNQVISMLAEDVTLISDGGGKALAAIHPIQSSNHVARFLLGIMRKASIGNGNVEITELNGQVGIIYRNDQKVDTVVFMHVQKKVVRNFYFIRNPDKLKHL</sequence>
<dbReference type="InterPro" id="IPR013325">
    <property type="entry name" value="RNA_pol_sigma_r2"/>
</dbReference>
<dbReference type="PANTHER" id="PTHR30173">
    <property type="entry name" value="SIGMA 19 FACTOR"/>
    <property type="match status" value="1"/>
</dbReference>
<evidence type="ECO:0000259" key="3">
    <source>
        <dbReference type="Pfam" id="PF08281"/>
    </source>
</evidence>
<dbReference type="PANTHER" id="PTHR30173:SF36">
    <property type="entry name" value="ECF RNA POLYMERASE SIGMA FACTOR SIGJ"/>
    <property type="match status" value="1"/>
</dbReference>
<feature type="domain" description="RNA polymerase sigma-70 region 2" evidence="2">
    <location>
        <begin position="11"/>
        <end position="74"/>
    </location>
</feature>
<dbReference type="SUPFAM" id="SSF88659">
    <property type="entry name" value="Sigma3 and sigma4 domains of RNA polymerase sigma factors"/>
    <property type="match status" value="1"/>
</dbReference>
<keyword evidence="5" id="KW-1185">Reference proteome</keyword>
<comment type="subunit">
    <text evidence="1">Interacts transiently with the RNA polymerase catalytic core formed by RpoA, RpoB, RpoC and RpoZ (2 alpha, 1 beta, 1 beta' and 1 omega subunit) to form the RNA polymerase holoenzyme that can initiate transcription.</text>
</comment>
<name>A0ABW3TX72_9BACL</name>
<dbReference type="SUPFAM" id="SSF54427">
    <property type="entry name" value="NTF2-like"/>
    <property type="match status" value="1"/>
</dbReference>
<reference evidence="5" key="1">
    <citation type="journal article" date="2019" name="Int. J. Syst. Evol. Microbiol.">
        <title>The Global Catalogue of Microorganisms (GCM) 10K type strain sequencing project: providing services to taxonomists for standard genome sequencing and annotation.</title>
        <authorList>
            <consortium name="The Broad Institute Genomics Platform"/>
            <consortium name="The Broad Institute Genome Sequencing Center for Infectious Disease"/>
            <person name="Wu L."/>
            <person name="Ma J."/>
        </authorList>
    </citation>
    <scope>NUCLEOTIDE SEQUENCE [LARGE SCALE GENOMIC DNA]</scope>
    <source>
        <strain evidence="5">CCUG 53915</strain>
    </source>
</reference>
<dbReference type="Pfam" id="PF08281">
    <property type="entry name" value="Sigma70_r4_2"/>
    <property type="match status" value="1"/>
</dbReference>
<proteinExistence type="predicted"/>
<evidence type="ECO:0000259" key="2">
    <source>
        <dbReference type="Pfam" id="PF04542"/>
    </source>
</evidence>
<evidence type="ECO:0000256" key="1">
    <source>
        <dbReference type="ARBA" id="ARBA00011344"/>
    </source>
</evidence>
<protein>
    <submittedName>
        <fullName evidence="4">RNA polymerase sigma factor SigJ</fullName>
    </submittedName>
</protein>